<sequence length="70" mass="7800">MHQLQSSRSQPLNSDEYMSLPFCATTSFQEMGSWDNDGVFYKGKGTLPDLDLMIRLVRCGKKLVLATGAN</sequence>
<proteinExistence type="predicted"/>
<gene>
    <name evidence="1" type="ORF">Tsubulata_022812</name>
</gene>
<reference evidence="1" key="1">
    <citation type="submission" date="2022-02" db="EMBL/GenBank/DDBJ databases">
        <authorList>
            <person name="Henning P.M."/>
            <person name="McCubbin A.G."/>
            <person name="Shore J.S."/>
        </authorList>
    </citation>
    <scope>NUCLEOTIDE SEQUENCE</scope>
    <source>
        <strain evidence="1">F60SS</strain>
        <tissue evidence="1">Leaves</tissue>
    </source>
</reference>
<dbReference type="AlphaFoldDB" id="A0A9Q0EZU1"/>
<accession>A0A9Q0EZU1</accession>
<comment type="caution">
    <text evidence="1">The sequence shown here is derived from an EMBL/GenBank/DDBJ whole genome shotgun (WGS) entry which is preliminary data.</text>
</comment>
<organism evidence="1 2">
    <name type="scientific">Turnera subulata</name>
    <dbReference type="NCBI Taxonomy" id="218843"/>
    <lineage>
        <taxon>Eukaryota</taxon>
        <taxon>Viridiplantae</taxon>
        <taxon>Streptophyta</taxon>
        <taxon>Embryophyta</taxon>
        <taxon>Tracheophyta</taxon>
        <taxon>Spermatophyta</taxon>
        <taxon>Magnoliopsida</taxon>
        <taxon>eudicotyledons</taxon>
        <taxon>Gunneridae</taxon>
        <taxon>Pentapetalae</taxon>
        <taxon>rosids</taxon>
        <taxon>fabids</taxon>
        <taxon>Malpighiales</taxon>
        <taxon>Passifloraceae</taxon>
        <taxon>Turnera</taxon>
    </lineage>
</organism>
<reference evidence="1" key="2">
    <citation type="journal article" date="2023" name="Plants (Basel)">
        <title>Annotation of the Turnera subulata (Passifloraceae) Draft Genome Reveals the S-Locus Evolved after the Divergence of Turneroideae from Passifloroideae in a Stepwise Manner.</title>
        <authorList>
            <person name="Henning P.M."/>
            <person name="Roalson E.H."/>
            <person name="Mir W."/>
            <person name="McCubbin A.G."/>
            <person name="Shore J.S."/>
        </authorList>
    </citation>
    <scope>NUCLEOTIDE SEQUENCE</scope>
    <source>
        <strain evidence="1">F60SS</strain>
    </source>
</reference>
<dbReference type="EMBL" id="JAKUCV010007670">
    <property type="protein sequence ID" value="KAJ4822469.1"/>
    <property type="molecule type" value="Genomic_DNA"/>
</dbReference>
<name>A0A9Q0EZU1_9ROSI</name>
<keyword evidence="2" id="KW-1185">Reference proteome</keyword>
<protein>
    <submittedName>
        <fullName evidence="1">Uncharacterized protein</fullName>
    </submittedName>
</protein>
<evidence type="ECO:0000313" key="1">
    <source>
        <dbReference type="EMBL" id="KAJ4822469.1"/>
    </source>
</evidence>
<evidence type="ECO:0000313" key="2">
    <source>
        <dbReference type="Proteomes" id="UP001141552"/>
    </source>
</evidence>
<dbReference type="Proteomes" id="UP001141552">
    <property type="component" value="Unassembled WGS sequence"/>
</dbReference>